<evidence type="ECO:0000259" key="1">
    <source>
        <dbReference type="PROSITE" id="PS50943"/>
    </source>
</evidence>
<comment type="caution">
    <text evidence="2">The sequence shown here is derived from an EMBL/GenBank/DDBJ whole genome shotgun (WGS) entry which is preliminary data.</text>
</comment>
<dbReference type="Proteomes" id="UP000323732">
    <property type="component" value="Unassembled WGS sequence"/>
</dbReference>
<protein>
    <submittedName>
        <fullName evidence="2">Helix-turn-helix transcriptional regulator</fullName>
    </submittedName>
</protein>
<dbReference type="InterPro" id="IPR010982">
    <property type="entry name" value="Lambda_DNA-bd_dom_sf"/>
</dbReference>
<dbReference type="EMBL" id="VTES01000001">
    <property type="protein sequence ID" value="TYS66389.1"/>
    <property type="molecule type" value="Genomic_DNA"/>
</dbReference>
<gene>
    <name evidence="2" type="ORF">FZD47_02570</name>
</gene>
<evidence type="ECO:0000313" key="3">
    <source>
        <dbReference type="Proteomes" id="UP000323732"/>
    </source>
</evidence>
<dbReference type="SMART" id="SM00530">
    <property type="entry name" value="HTH_XRE"/>
    <property type="match status" value="1"/>
</dbReference>
<dbReference type="SUPFAM" id="SSF47413">
    <property type="entry name" value="lambda repressor-like DNA-binding domains"/>
    <property type="match status" value="1"/>
</dbReference>
<reference evidence="2 3" key="1">
    <citation type="submission" date="2019-08" db="EMBL/GenBank/DDBJ databases">
        <title>Bacillus genomes from the desert of Cuatro Cienegas, Coahuila.</title>
        <authorList>
            <person name="Olmedo-Alvarez G."/>
        </authorList>
    </citation>
    <scope>NUCLEOTIDE SEQUENCE [LARGE SCALE GENOMIC DNA]</scope>
    <source>
        <strain evidence="2 3">CH37_1T</strain>
    </source>
</reference>
<dbReference type="InterPro" id="IPR001387">
    <property type="entry name" value="Cro/C1-type_HTH"/>
</dbReference>
<dbReference type="Pfam" id="PF01381">
    <property type="entry name" value="HTH_3"/>
    <property type="match status" value="1"/>
</dbReference>
<organism evidence="2 3">
    <name type="scientific">Bacillus infantis</name>
    <dbReference type="NCBI Taxonomy" id="324767"/>
    <lineage>
        <taxon>Bacteria</taxon>
        <taxon>Bacillati</taxon>
        <taxon>Bacillota</taxon>
        <taxon>Bacilli</taxon>
        <taxon>Bacillales</taxon>
        <taxon>Bacillaceae</taxon>
        <taxon>Bacillus</taxon>
    </lineage>
</organism>
<dbReference type="CDD" id="cd00093">
    <property type="entry name" value="HTH_XRE"/>
    <property type="match status" value="1"/>
</dbReference>
<name>A0A5D4STU9_9BACI</name>
<accession>A0A5D4STU9</accession>
<feature type="domain" description="HTH cro/C1-type" evidence="1">
    <location>
        <begin position="21"/>
        <end position="61"/>
    </location>
</feature>
<proteinExistence type="predicted"/>
<dbReference type="Gene3D" id="1.10.260.40">
    <property type="entry name" value="lambda repressor-like DNA-binding domains"/>
    <property type="match status" value="1"/>
</dbReference>
<sequence length="68" mass="7912">MALMNRIDFWMDSRGLKNKFVAKECGVSEQTFSKWRQNKTHPTLIQSAILAKTLGISVDDLIEWRDNK</sequence>
<dbReference type="GO" id="GO:0003677">
    <property type="term" value="F:DNA binding"/>
    <property type="evidence" value="ECO:0007669"/>
    <property type="project" value="InterPro"/>
</dbReference>
<evidence type="ECO:0000313" key="2">
    <source>
        <dbReference type="EMBL" id="TYS66389.1"/>
    </source>
</evidence>
<dbReference type="AlphaFoldDB" id="A0A5D4STU9"/>
<dbReference type="PROSITE" id="PS50943">
    <property type="entry name" value="HTH_CROC1"/>
    <property type="match status" value="1"/>
</dbReference>